<dbReference type="FunFam" id="2.30.18.10:FF:000006">
    <property type="entry name" value="Transcription factor TFIIA complex subunit Toa1"/>
    <property type="match status" value="1"/>
</dbReference>
<dbReference type="EMBL" id="NLAX01000697">
    <property type="protein sequence ID" value="PKS08220.1"/>
    <property type="molecule type" value="Genomic_DNA"/>
</dbReference>
<dbReference type="InterPro" id="IPR009088">
    <property type="entry name" value="TFIIA_b-brl"/>
</dbReference>
<evidence type="ECO:0000256" key="5">
    <source>
        <dbReference type="ARBA" id="ARBA00074154"/>
    </source>
</evidence>
<accession>A0A2N3N6Z6</accession>
<comment type="subcellular location">
    <subcellularLocation>
        <location evidence="1">Nucleus</location>
    </subcellularLocation>
</comment>
<dbReference type="PANTHER" id="PTHR12694">
    <property type="entry name" value="TRANSCRIPTION INITIATION FACTOR IIA SUBUNIT 1"/>
    <property type="match status" value="1"/>
</dbReference>
<dbReference type="Proteomes" id="UP000233524">
    <property type="component" value="Unassembled WGS sequence"/>
</dbReference>
<dbReference type="InterPro" id="IPR004855">
    <property type="entry name" value="TFIIA_asu/bsu"/>
</dbReference>
<feature type="compositionally biased region" description="Low complexity" evidence="6">
    <location>
        <begin position="62"/>
        <end position="85"/>
    </location>
</feature>
<keyword evidence="8" id="KW-1185">Reference proteome</keyword>
<reference evidence="7 8" key="1">
    <citation type="journal article" date="2017" name="G3 (Bethesda)">
        <title>First Draft Genome Sequence of the Pathogenic Fungus Lomentospora prolificans (Formerly Scedosporium prolificans).</title>
        <authorList>
            <person name="Luo R."/>
            <person name="Zimin A."/>
            <person name="Workman R."/>
            <person name="Fan Y."/>
            <person name="Pertea G."/>
            <person name="Grossman N."/>
            <person name="Wear M.P."/>
            <person name="Jia B."/>
            <person name="Miller H."/>
            <person name="Casadevall A."/>
            <person name="Timp W."/>
            <person name="Zhang S.X."/>
            <person name="Salzberg S.L."/>
        </authorList>
    </citation>
    <scope>NUCLEOTIDE SEQUENCE [LARGE SCALE GENOMIC DNA]</scope>
    <source>
        <strain evidence="7 8">JHH-5317</strain>
    </source>
</reference>
<evidence type="ECO:0000256" key="1">
    <source>
        <dbReference type="ARBA" id="ARBA00004123"/>
    </source>
</evidence>
<gene>
    <name evidence="7" type="ORF">jhhlp_005162</name>
</gene>
<evidence type="ECO:0000256" key="4">
    <source>
        <dbReference type="ARBA" id="ARBA00023242"/>
    </source>
</evidence>
<dbReference type="GO" id="GO:0006367">
    <property type="term" value="P:transcription initiation at RNA polymerase II promoter"/>
    <property type="evidence" value="ECO:0007669"/>
    <property type="project" value="InterPro"/>
</dbReference>
<organism evidence="7 8">
    <name type="scientific">Lomentospora prolificans</name>
    <dbReference type="NCBI Taxonomy" id="41688"/>
    <lineage>
        <taxon>Eukaryota</taxon>
        <taxon>Fungi</taxon>
        <taxon>Dikarya</taxon>
        <taxon>Ascomycota</taxon>
        <taxon>Pezizomycotina</taxon>
        <taxon>Sordariomycetes</taxon>
        <taxon>Hypocreomycetidae</taxon>
        <taxon>Microascales</taxon>
        <taxon>Microascaceae</taxon>
        <taxon>Lomentospora</taxon>
    </lineage>
</organism>
<evidence type="ECO:0000256" key="3">
    <source>
        <dbReference type="ARBA" id="ARBA00023163"/>
    </source>
</evidence>
<keyword evidence="3" id="KW-0804">Transcription</keyword>
<feature type="region of interest" description="Disordered" evidence="6">
    <location>
        <begin position="172"/>
        <end position="201"/>
    </location>
</feature>
<comment type="similarity">
    <text evidence="2">Belongs to the TFIIA subunit 1 family.</text>
</comment>
<dbReference type="PANTHER" id="PTHR12694:SF8">
    <property type="entry name" value="TRANSCRIPTION INITIATION FACTOR IIA SUBUNIT 1"/>
    <property type="match status" value="1"/>
</dbReference>
<protein>
    <recommendedName>
        <fullName evidence="5">Transcription initiation factor IIA large subunit</fullName>
    </recommendedName>
</protein>
<name>A0A2N3N6Z6_9PEZI</name>
<feature type="region of interest" description="Disordered" evidence="6">
    <location>
        <begin position="259"/>
        <end position="304"/>
    </location>
</feature>
<dbReference type="FunFam" id="1.10.287.100:FF:000001">
    <property type="entry name" value="Transcription initiation factor IIA subunit"/>
    <property type="match status" value="1"/>
</dbReference>
<dbReference type="InParanoid" id="A0A2N3N6Z6"/>
<evidence type="ECO:0000256" key="6">
    <source>
        <dbReference type="SAM" id="MobiDB-lite"/>
    </source>
</evidence>
<dbReference type="SMART" id="SM01371">
    <property type="entry name" value="TFIIA"/>
    <property type="match status" value="1"/>
</dbReference>
<dbReference type="STRING" id="41688.A0A2N3N6Z6"/>
<dbReference type="Pfam" id="PF03153">
    <property type="entry name" value="TFIIA"/>
    <property type="match status" value="1"/>
</dbReference>
<evidence type="ECO:0000256" key="2">
    <source>
        <dbReference type="ARBA" id="ARBA00010059"/>
    </source>
</evidence>
<dbReference type="FunCoup" id="A0A2N3N6Z6">
    <property type="interactions" value="434"/>
</dbReference>
<feature type="region of interest" description="Disordered" evidence="6">
    <location>
        <begin position="57"/>
        <end position="85"/>
    </location>
</feature>
<dbReference type="AlphaFoldDB" id="A0A2N3N6Z6"/>
<proteinExistence type="inferred from homology"/>
<dbReference type="Gene3D" id="1.10.287.100">
    <property type="match status" value="1"/>
</dbReference>
<evidence type="ECO:0000313" key="8">
    <source>
        <dbReference type="Proteomes" id="UP000233524"/>
    </source>
</evidence>
<dbReference type="SUPFAM" id="SSF50784">
    <property type="entry name" value="Transcription factor IIA (TFIIA), beta-barrel domain"/>
    <property type="match status" value="1"/>
</dbReference>
<dbReference type="Gene3D" id="2.30.18.10">
    <property type="entry name" value="Transcription factor IIA (TFIIA), beta-barrel domain"/>
    <property type="match status" value="1"/>
</dbReference>
<dbReference type="OrthoDB" id="6275927at2759"/>
<dbReference type="VEuPathDB" id="FungiDB:jhhlp_005162"/>
<feature type="compositionally biased region" description="Acidic residues" evidence="6">
    <location>
        <begin position="277"/>
        <end position="304"/>
    </location>
</feature>
<sequence length="353" mass="38161">MSNAVVGNVYDQIIKDVIESSRVDFEEGGVDESVLDELREGWQKKLSQLRVAEFPWDPKPDATGLPASGAPAPGNAAAAFAQQQLSPQSGAQALPLPAMPAAPNGQQLPGDIKPEPEIKQEPGLHSNVMPPSFSTDPRTVAAARASEALQKSYGNRATSSINAIQAGMTAQAQGLNGHNPNPQGYQQGQQNQPGHLHMPQTDGADEVQAEGVLMGRNSAGEMIEMGRVDIDQMLHEKILAKAKTMEGGGFMVPLEEALKHPSKARRQKTEAVPQVDGGDDDEGEDAINSDLDDSDDDRDDSEVDDEGLSHIMLCMYDKVQRVRNKWKCTLKDGVLTVNGKEYVFHKATGEYEW</sequence>
<comment type="caution">
    <text evidence="7">The sequence shown here is derived from an EMBL/GenBank/DDBJ whole genome shotgun (WGS) entry which is preliminary data.</text>
</comment>
<evidence type="ECO:0000313" key="7">
    <source>
        <dbReference type="EMBL" id="PKS08220.1"/>
    </source>
</evidence>
<keyword evidence="4" id="KW-0539">Nucleus</keyword>
<dbReference type="SUPFAM" id="SSF47396">
    <property type="entry name" value="Transcription factor IIA (TFIIA), alpha-helical domain"/>
    <property type="match status" value="1"/>
</dbReference>
<dbReference type="CDD" id="cd07976">
    <property type="entry name" value="TFIIA_alpha_beta_like"/>
    <property type="match status" value="2"/>
</dbReference>
<dbReference type="GO" id="GO:0005672">
    <property type="term" value="C:transcription factor TFIIA complex"/>
    <property type="evidence" value="ECO:0007669"/>
    <property type="project" value="InterPro"/>
</dbReference>
<feature type="compositionally biased region" description="Low complexity" evidence="6">
    <location>
        <begin position="179"/>
        <end position="194"/>
    </location>
</feature>